<gene>
    <name evidence="1" type="ORF">E5358_14360</name>
</gene>
<comment type="caution">
    <text evidence="1">The sequence shown here is derived from an EMBL/GenBank/DDBJ whole genome shotgun (WGS) entry which is preliminary data.</text>
</comment>
<evidence type="ECO:0000313" key="1">
    <source>
        <dbReference type="EMBL" id="TGX79874.1"/>
    </source>
</evidence>
<proteinExistence type="predicted"/>
<accession>A0AC61QLQ4</accession>
<evidence type="ECO:0000313" key="2">
    <source>
        <dbReference type="Proteomes" id="UP000308886"/>
    </source>
</evidence>
<reference evidence="1" key="1">
    <citation type="submission" date="2019-04" db="EMBL/GenBank/DDBJ databases">
        <title>Microbes associate with the intestines of laboratory mice.</title>
        <authorList>
            <person name="Navarre W."/>
            <person name="Wong E."/>
            <person name="Huang K."/>
            <person name="Tropini C."/>
            <person name="Ng K."/>
            <person name="Yu B."/>
        </authorList>
    </citation>
    <scope>NUCLEOTIDE SEQUENCE</scope>
    <source>
        <strain evidence="1">NM73_A23</strain>
    </source>
</reference>
<organism evidence="1 2">
    <name type="scientific">Palleniella muris</name>
    <dbReference type="NCBI Taxonomy" id="3038145"/>
    <lineage>
        <taxon>Bacteria</taxon>
        <taxon>Pseudomonadati</taxon>
        <taxon>Bacteroidota</taxon>
        <taxon>Bacteroidia</taxon>
        <taxon>Bacteroidales</taxon>
        <taxon>Prevotellaceae</taxon>
        <taxon>Palleniella</taxon>
    </lineage>
</organism>
<protein>
    <submittedName>
        <fullName evidence="1">DUF3791 domain-containing protein</fullName>
    </submittedName>
</protein>
<name>A0AC61QLQ4_9BACT</name>
<dbReference type="Proteomes" id="UP000308886">
    <property type="component" value="Unassembled WGS sequence"/>
</dbReference>
<sequence>MNNKIGYINFCIGKFAERFRMTRLMAYHYLSAYKGLEFLDECYEAEHLLSAEDAVMDLRKVCRNNGGTI</sequence>
<keyword evidence="2" id="KW-1185">Reference proteome</keyword>
<dbReference type="EMBL" id="SRZC01000035">
    <property type="protein sequence ID" value="TGX79874.1"/>
    <property type="molecule type" value="Genomic_DNA"/>
</dbReference>